<dbReference type="GO" id="GO:0035721">
    <property type="term" value="P:intraciliary retrograde transport"/>
    <property type="evidence" value="ECO:0007669"/>
    <property type="project" value="TreeGrafter"/>
</dbReference>
<dbReference type="EMBL" id="BLLF01000344">
    <property type="protein sequence ID" value="GFH10765.1"/>
    <property type="molecule type" value="Genomic_DNA"/>
</dbReference>
<dbReference type="GO" id="GO:0030991">
    <property type="term" value="C:intraciliary transport particle A"/>
    <property type="evidence" value="ECO:0007669"/>
    <property type="project" value="TreeGrafter"/>
</dbReference>
<dbReference type="GO" id="GO:0097730">
    <property type="term" value="C:non-motile cilium"/>
    <property type="evidence" value="ECO:0007669"/>
    <property type="project" value="TreeGrafter"/>
</dbReference>
<reference evidence="4 5" key="1">
    <citation type="submission" date="2020-02" db="EMBL/GenBank/DDBJ databases">
        <title>Draft genome sequence of Haematococcus lacustris strain NIES-144.</title>
        <authorList>
            <person name="Morimoto D."/>
            <person name="Nakagawa S."/>
            <person name="Yoshida T."/>
            <person name="Sawayama S."/>
        </authorList>
    </citation>
    <scope>NUCLEOTIDE SEQUENCE [LARGE SCALE GENOMIC DNA]</scope>
    <source>
        <strain evidence="4 5">NIES-144</strain>
    </source>
</reference>
<evidence type="ECO:0000256" key="3">
    <source>
        <dbReference type="SAM" id="MobiDB-lite"/>
    </source>
</evidence>
<evidence type="ECO:0000313" key="4">
    <source>
        <dbReference type="EMBL" id="GFH10765.1"/>
    </source>
</evidence>
<feature type="region of interest" description="Disordered" evidence="3">
    <location>
        <begin position="1"/>
        <end position="41"/>
    </location>
</feature>
<comment type="caution">
    <text evidence="4">The sequence shown here is derived from an EMBL/GenBank/DDBJ whole genome shotgun (WGS) entry which is preliminary data.</text>
</comment>
<organism evidence="4 5">
    <name type="scientific">Haematococcus lacustris</name>
    <name type="common">Green alga</name>
    <name type="synonym">Haematococcus pluvialis</name>
    <dbReference type="NCBI Taxonomy" id="44745"/>
    <lineage>
        <taxon>Eukaryota</taxon>
        <taxon>Viridiplantae</taxon>
        <taxon>Chlorophyta</taxon>
        <taxon>core chlorophytes</taxon>
        <taxon>Chlorophyceae</taxon>
        <taxon>CS clade</taxon>
        <taxon>Chlamydomonadales</taxon>
        <taxon>Haematococcaceae</taxon>
        <taxon>Haematococcus</taxon>
    </lineage>
</organism>
<dbReference type="AlphaFoldDB" id="A0A699YN76"/>
<dbReference type="InterPro" id="IPR039857">
    <property type="entry name" value="Ift122/121"/>
</dbReference>
<gene>
    <name evidence="4" type="ORF">HaLaN_06138</name>
</gene>
<evidence type="ECO:0000313" key="5">
    <source>
        <dbReference type="Proteomes" id="UP000485058"/>
    </source>
</evidence>
<dbReference type="GO" id="GO:1905515">
    <property type="term" value="P:non-motile cilium assembly"/>
    <property type="evidence" value="ECO:0007669"/>
    <property type="project" value="TreeGrafter"/>
</dbReference>
<dbReference type="PANTHER" id="PTHR12764:SF4">
    <property type="entry name" value="INTRAFLAGELLAR TRANSPORT PROTEIN 122 HOMOLOG"/>
    <property type="match status" value="1"/>
</dbReference>
<proteinExistence type="predicted"/>
<protein>
    <submittedName>
        <fullName evidence="4">WD_REPEATS_REGION domain-containing protein</fullName>
    </submittedName>
</protein>
<evidence type="ECO:0000256" key="1">
    <source>
        <dbReference type="ARBA" id="ARBA00022574"/>
    </source>
</evidence>
<accession>A0A699YN76</accession>
<dbReference type="PANTHER" id="PTHR12764">
    <property type="entry name" value="WD REPEAT DOMAIN-RELATED"/>
    <property type="match status" value="1"/>
</dbReference>
<feature type="non-terminal residue" evidence="4">
    <location>
        <position position="92"/>
    </location>
</feature>
<name>A0A699YN76_HAELA</name>
<evidence type="ECO:0000256" key="2">
    <source>
        <dbReference type="ARBA" id="ARBA00022737"/>
    </source>
</evidence>
<dbReference type="GO" id="GO:0061512">
    <property type="term" value="P:protein localization to cilium"/>
    <property type="evidence" value="ECO:0007669"/>
    <property type="project" value="TreeGrafter"/>
</dbReference>
<dbReference type="Proteomes" id="UP000485058">
    <property type="component" value="Unassembled WGS sequence"/>
</dbReference>
<feature type="compositionally biased region" description="Basic and acidic residues" evidence="3">
    <location>
        <begin position="16"/>
        <end position="37"/>
    </location>
</feature>
<keyword evidence="5" id="KW-1185">Reference proteome</keyword>
<keyword evidence="1" id="KW-0853">WD repeat</keyword>
<sequence length="92" mass="9927">MVQEMFSKGEGVVEGWENRGGQEGRGGDEEEGRRGEEEAGGGDFCINCGAPFIRSFVTFEHLPLVEFELDSSISDGEAAKLIGEDTGLADQR</sequence>
<keyword evidence="2" id="KW-0677">Repeat</keyword>